<evidence type="ECO:0008006" key="6">
    <source>
        <dbReference type="Google" id="ProtNLM"/>
    </source>
</evidence>
<evidence type="ECO:0000256" key="3">
    <source>
        <dbReference type="SAM" id="MobiDB-lite"/>
    </source>
</evidence>
<proteinExistence type="predicted"/>
<protein>
    <recommendedName>
        <fullName evidence="6">Tyr recombinase domain-containing protein</fullName>
    </recommendedName>
</protein>
<evidence type="ECO:0000256" key="2">
    <source>
        <dbReference type="ARBA" id="ARBA00023172"/>
    </source>
</evidence>
<evidence type="ECO:0000313" key="5">
    <source>
        <dbReference type="EMBL" id="JAT84761.1"/>
    </source>
</evidence>
<dbReference type="GO" id="GO:0006310">
    <property type="term" value="P:DNA recombination"/>
    <property type="evidence" value="ECO:0007669"/>
    <property type="project" value="UniProtKB-KW"/>
</dbReference>
<dbReference type="OrthoDB" id="7484669at2759"/>
<feature type="compositionally biased region" description="Low complexity" evidence="3">
    <location>
        <begin position="180"/>
        <end position="200"/>
    </location>
</feature>
<dbReference type="SUPFAM" id="SSF56349">
    <property type="entry name" value="DNA breaking-rejoining enzymes"/>
    <property type="match status" value="1"/>
</dbReference>
<reference evidence="4" key="1">
    <citation type="submission" date="2015-09" db="EMBL/GenBank/DDBJ databases">
        <title>De novo assembly of Pectinophora gossypiella (Pink Bollworm) gut transcriptome.</title>
        <authorList>
            <person name="Tassone E.E."/>
        </authorList>
    </citation>
    <scope>NUCLEOTIDE SEQUENCE</scope>
</reference>
<dbReference type="PANTHER" id="PTHR35617">
    <property type="entry name" value="PHAGE_INTEGRASE DOMAIN-CONTAINING PROTEIN"/>
    <property type="match status" value="1"/>
</dbReference>
<sequence length="580" mass="64396">RCRRLWVGGTNGRPVSIGQMDTRTEQMALQPKGNVRHHSSDYTFQDTITESSCDGTVRQSDSRVVYLQGRGDTVNRSSQVDTSPAEYTRPVEHIIDSRISARQIQRHSRQTVTREIGSRVAPASTGVDNSVSQAWNPSNRSICHGSNESCGEVCLQGLSGHFSGVLQRLQPSMGIPTSVGVSATESYSSSTPPPELSTGSVPDGSANVEECVLVARSEPAGIVQTDENPKFGPSANRSEHWPSSTSSTGHGIIRLEDWGWSDVTKDWTEAERALFKSSWRESSLKTYRPAWTRWTKWCSDNNFNHRHPTGTSLSRFLAHLCLEERLAYQTILLHKSVVLTFGKAVDNENLNSNFLVKHMLKAISLQRPRAEKPPVWDPNDLVIWLQANSPVHETLFEASRRLACLLLLASGRRVHDLTLLKVSAAHYIDASDHVILCPAFGSKTDTASYRQSGWKLLQHSNKSICPVFWLRKVVELGAQRRSAECNDALFVTIRGSTQAASRTVIGNWIKTMLRDAGISASPGSVRSAVASLNWFENFSIEDILSRGNWRSENTFARYYCKQIIGKTQSSTNLAANFEPI</sequence>
<dbReference type="InterPro" id="IPR013762">
    <property type="entry name" value="Integrase-like_cat_sf"/>
</dbReference>
<feature type="region of interest" description="Disordered" evidence="3">
    <location>
        <begin position="223"/>
        <end position="248"/>
    </location>
</feature>
<evidence type="ECO:0000313" key="4">
    <source>
        <dbReference type="EMBL" id="JAT82404.1"/>
    </source>
</evidence>
<dbReference type="GO" id="GO:0003677">
    <property type="term" value="F:DNA binding"/>
    <property type="evidence" value="ECO:0007669"/>
    <property type="project" value="UniProtKB-KW"/>
</dbReference>
<organism evidence="4">
    <name type="scientific">Pectinophora gossypiella</name>
    <name type="common">Cotton pink bollworm</name>
    <name type="synonym">Depressaria gossypiella</name>
    <dbReference type="NCBI Taxonomy" id="13191"/>
    <lineage>
        <taxon>Eukaryota</taxon>
        <taxon>Metazoa</taxon>
        <taxon>Ecdysozoa</taxon>
        <taxon>Arthropoda</taxon>
        <taxon>Hexapoda</taxon>
        <taxon>Insecta</taxon>
        <taxon>Pterygota</taxon>
        <taxon>Neoptera</taxon>
        <taxon>Endopterygota</taxon>
        <taxon>Lepidoptera</taxon>
        <taxon>Glossata</taxon>
        <taxon>Ditrysia</taxon>
        <taxon>Gelechioidea</taxon>
        <taxon>Gelechiidae</taxon>
        <taxon>Apatetrinae</taxon>
        <taxon>Pectinophora</taxon>
    </lineage>
</organism>
<name>A0A1E1W618_PECGO</name>
<gene>
    <name evidence="4" type="ORF">g.7854</name>
    <name evidence="5" type="ORF">g.7856</name>
</gene>
<keyword evidence="2" id="KW-0233">DNA recombination</keyword>
<keyword evidence="1" id="KW-0238">DNA-binding</keyword>
<dbReference type="InterPro" id="IPR011010">
    <property type="entry name" value="DNA_brk_join_enz"/>
</dbReference>
<dbReference type="PANTHER" id="PTHR35617:SF3">
    <property type="entry name" value="CORE-BINDING (CB) DOMAIN-CONTAINING PROTEIN"/>
    <property type="match status" value="1"/>
</dbReference>
<evidence type="ECO:0000256" key="1">
    <source>
        <dbReference type="ARBA" id="ARBA00023125"/>
    </source>
</evidence>
<feature type="region of interest" description="Disordered" evidence="3">
    <location>
        <begin position="180"/>
        <end position="203"/>
    </location>
</feature>
<dbReference type="InterPro" id="IPR010998">
    <property type="entry name" value="Integrase_recombinase_N"/>
</dbReference>
<dbReference type="EMBL" id="GDQN01006293">
    <property type="protein sequence ID" value="JAT84761.1"/>
    <property type="molecule type" value="Transcribed_RNA"/>
</dbReference>
<dbReference type="EMBL" id="GDQN01008650">
    <property type="protein sequence ID" value="JAT82404.1"/>
    <property type="molecule type" value="Transcribed_RNA"/>
</dbReference>
<accession>A0A1E1W618</accession>
<dbReference type="AlphaFoldDB" id="A0A1E1W618"/>
<feature type="non-terminal residue" evidence="4">
    <location>
        <position position="1"/>
    </location>
</feature>
<dbReference type="Gene3D" id="1.10.443.10">
    <property type="entry name" value="Intergrase catalytic core"/>
    <property type="match status" value="1"/>
</dbReference>
<dbReference type="GO" id="GO:0015074">
    <property type="term" value="P:DNA integration"/>
    <property type="evidence" value="ECO:0007669"/>
    <property type="project" value="InterPro"/>
</dbReference>
<dbReference type="Gene3D" id="1.10.150.130">
    <property type="match status" value="1"/>
</dbReference>